<sequence>MSKISSRKMGPEIKDDKREVPSSSSERITRKKRSIDGNYHSEKTQAVDKVRMDKNAKGVQSSGFMDGMSSWDQDSGRTGTDVISFTFSAPMTGSGPGLGRSTEARENCKIFSGGSQSGKRSLLSTDGTSASKFSFLGHNGKGSDALSTLLEQKLKEIACKVEFSEQKSVTVLHDTVPVLKATTNSTLQEWNKRQYGTHMDNQEMQEETSVSDSNVSHPRKLLDCWLPSPVSVLEHSTFADSWNSSDTADSNTMDGSKNCSLIEAREVLDTYSFKTFCQNEGCPELSDSASSTSARTLAKRQECMTRTWELEYVKEILSNIEPMFKDYALGRAHEIINPHLFDQLESRKVYLNRDGGIPRISKRVLFDCVSECVNLRCRQYVSGGCKLWAKGLLTVRRKDRFAEEVYKEISGWSAAGDSMIDELVDKDMSSQHGRWLDYDIEAFELGLQIESRVLNSLIDEVVADMLVL</sequence>
<evidence type="ECO:0000259" key="2">
    <source>
        <dbReference type="Pfam" id="PF14309"/>
    </source>
</evidence>
<accession>A0A2G9GJ92</accession>
<organism evidence="3 4">
    <name type="scientific">Handroanthus impetiginosus</name>
    <dbReference type="NCBI Taxonomy" id="429701"/>
    <lineage>
        <taxon>Eukaryota</taxon>
        <taxon>Viridiplantae</taxon>
        <taxon>Streptophyta</taxon>
        <taxon>Embryophyta</taxon>
        <taxon>Tracheophyta</taxon>
        <taxon>Spermatophyta</taxon>
        <taxon>Magnoliopsida</taxon>
        <taxon>eudicotyledons</taxon>
        <taxon>Gunneridae</taxon>
        <taxon>Pentapetalae</taxon>
        <taxon>asterids</taxon>
        <taxon>lamiids</taxon>
        <taxon>Lamiales</taxon>
        <taxon>Bignoniaceae</taxon>
        <taxon>Crescentiina</taxon>
        <taxon>Tabebuia alliance</taxon>
        <taxon>Handroanthus</taxon>
    </lineage>
</organism>
<keyword evidence="4" id="KW-1185">Reference proteome</keyword>
<evidence type="ECO:0000313" key="4">
    <source>
        <dbReference type="Proteomes" id="UP000231279"/>
    </source>
</evidence>
<name>A0A2G9GJ92_9LAMI</name>
<dbReference type="OrthoDB" id="765769at2759"/>
<dbReference type="AlphaFoldDB" id="A0A2G9GJ92"/>
<dbReference type="PANTHER" id="PTHR21726">
    <property type="entry name" value="PHOSPHATIDYLINOSITOL N-ACETYLGLUCOSAMINYLTRANSFERASE SUBUNIT P DOWN SYNDROME CRITICAL REGION PROTEIN 5 -RELATED"/>
    <property type="match status" value="1"/>
</dbReference>
<dbReference type="EMBL" id="NKXS01004795">
    <property type="protein sequence ID" value="PIN05346.1"/>
    <property type="molecule type" value="Genomic_DNA"/>
</dbReference>
<dbReference type="Pfam" id="PF14309">
    <property type="entry name" value="DUF4378"/>
    <property type="match status" value="1"/>
</dbReference>
<evidence type="ECO:0000313" key="3">
    <source>
        <dbReference type="EMBL" id="PIN05346.1"/>
    </source>
</evidence>
<reference evidence="4" key="1">
    <citation type="journal article" date="2018" name="Gigascience">
        <title>Genome assembly of the Pink Ipe (Handroanthus impetiginosus, Bignoniaceae), a highly valued, ecologically keystone Neotropical timber forest tree.</title>
        <authorList>
            <person name="Silva-Junior O.B."/>
            <person name="Grattapaglia D."/>
            <person name="Novaes E."/>
            <person name="Collevatti R.G."/>
        </authorList>
    </citation>
    <scope>NUCLEOTIDE SEQUENCE [LARGE SCALE GENOMIC DNA]</scope>
    <source>
        <strain evidence="4">cv. UFG-1</strain>
    </source>
</reference>
<evidence type="ECO:0000256" key="1">
    <source>
        <dbReference type="SAM" id="MobiDB-lite"/>
    </source>
</evidence>
<dbReference type="Proteomes" id="UP000231279">
    <property type="component" value="Unassembled WGS sequence"/>
</dbReference>
<feature type="compositionally biased region" description="Basic and acidic residues" evidence="1">
    <location>
        <begin position="39"/>
        <end position="48"/>
    </location>
</feature>
<dbReference type="STRING" id="429701.A0A2G9GJ92"/>
<feature type="compositionally biased region" description="Basic and acidic residues" evidence="1">
    <location>
        <begin position="9"/>
        <end position="20"/>
    </location>
</feature>
<dbReference type="InterPro" id="IPR025486">
    <property type="entry name" value="DUF4378"/>
</dbReference>
<feature type="region of interest" description="Disordered" evidence="1">
    <location>
        <begin position="1"/>
        <end position="48"/>
    </location>
</feature>
<comment type="caution">
    <text evidence="3">The sequence shown here is derived from an EMBL/GenBank/DDBJ whole genome shotgun (WGS) entry which is preliminary data.</text>
</comment>
<proteinExistence type="predicted"/>
<gene>
    <name evidence="3" type="ORF">CDL12_22103</name>
</gene>
<protein>
    <recommendedName>
        <fullName evidence="2">DUF4378 domain-containing protein</fullName>
    </recommendedName>
</protein>
<dbReference type="PANTHER" id="PTHR21726:SF29">
    <property type="entry name" value="EXPRESSED PROTEIN"/>
    <property type="match status" value="1"/>
</dbReference>
<feature type="domain" description="DUF4378" evidence="2">
    <location>
        <begin position="309"/>
        <end position="460"/>
    </location>
</feature>